<feature type="transmembrane region" description="Helical" evidence="6">
    <location>
        <begin position="207"/>
        <end position="231"/>
    </location>
</feature>
<feature type="transmembrane region" description="Helical" evidence="6">
    <location>
        <begin position="156"/>
        <end position="178"/>
    </location>
</feature>
<dbReference type="RefSeq" id="WP_266148192.1">
    <property type="nucleotide sequence ID" value="NZ_CP064028.1"/>
</dbReference>
<feature type="transmembrane region" description="Helical" evidence="6">
    <location>
        <begin position="237"/>
        <end position="257"/>
    </location>
</feature>
<protein>
    <submittedName>
        <fullName evidence="7">Lysylphosphatidylglycerol synthase domain-containing protein</fullName>
    </submittedName>
</protein>
<sequence length="321" mass="34288">MSRVESASGGIAARWRWNRLVKLALTGGAFVALAIAAWRFREAITNVISSTNPWLLGLSTVIALLANYLTGFPFHRFLSQAGIESSPARACYLQLVAQVAKYIPGNIWSAVLQAQLIGSGRIGALFLAGIDVSIFFMMTVTSTGLGLLIYCQSPALGWAVALCGWLLSASIASSAWLIRLIDRLACLLGKQLHAPAISSSTREIARLFAWASIHSVTMLLSIFCMLIATTPYRHADLIISVASICLAWVAGTIAIFVPSGLGVREVAFVYLASKFGVSADIKLLGAISIVARVTQTLPDILAAGVVGVVELSSSLRRRRPE</sequence>
<proteinExistence type="predicted"/>
<keyword evidence="4 6" id="KW-1133">Transmembrane helix</keyword>
<dbReference type="Proteomes" id="UP001595961">
    <property type="component" value="Unassembled WGS sequence"/>
</dbReference>
<keyword evidence="3 6" id="KW-0812">Transmembrane</keyword>
<dbReference type="Pfam" id="PF03706">
    <property type="entry name" value="LPG_synthase_TM"/>
    <property type="match status" value="1"/>
</dbReference>
<organism evidence="7 8">
    <name type="scientific">Dyella halodurans</name>
    <dbReference type="NCBI Taxonomy" id="1920171"/>
    <lineage>
        <taxon>Bacteria</taxon>
        <taxon>Pseudomonadati</taxon>
        <taxon>Pseudomonadota</taxon>
        <taxon>Gammaproteobacteria</taxon>
        <taxon>Lysobacterales</taxon>
        <taxon>Rhodanobacteraceae</taxon>
        <taxon>Dyella</taxon>
    </lineage>
</organism>
<dbReference type="EMBL" id="JBHSGA010000020">
    <property type="protein sequence ID" value="MFC4528478.1"/>
    <property type="molecule type" value="Genomic_DNA"/>
</dbReference>
<name>A0ABV9C697_9GAMM</name>
<evidence type="ECO:0000256" key="6">
    <source>
        <dbReference type="SAM" id="Phobius"/>
    </source>
</evidence>
<evidence type="ECO:0000256" key="4">
    <source>
        <dbReference type="ARBA" id="ARBA00022989"/>
    </source>
</evidence>
<accession>A0ABV9C697</accession>
<comment type="subcellular location">
    <subcellularLocation>
        <location evidence="1">Cell membrane</location>
        <topology evidence="1">Multi-pass membrane protein</topology>
    </subcellularLocation>
</comment>
<dbReference type="InterPro" id="IPR022791">
    <property type="entry name" value="L-PG_synthase/AglD"/>
</dbReference>
<keyword evidence="5 6" id="KW-0472">Membrane</keyword>
<keyword evidence="2" id="KW-1003">Cell membrane</keyword>
<feature type="transmembrane region" description="Helical" evidence="6">
    <location>
        <begin position="20"/>
        <end position="40"/>
    </location>
</feature>
<reference evidence="8" key="1">
    <citation type="journal article" date="2019" name="Int. J. Syst. Evol. Microbiol.">
        <title>The Global Catalogue of Microorganisms (GCM) 10K type strain sequencing project: providing services to taxonomists for standard genome sequencing and annotation.</title>
        <authorList>
            <consortium name="The Broad Institute Genomics Platform"/>
            <consortium name="The Broad Institute Genome Sequencing Center for Infectious Disease"/>
            <person name="Wu L."/>
            <person name="Ma J."/>
        </authorList>
    </citation>
    <scope>NUCLEOTIDE SEQUENCE [LARGE SCALE GENOMIC DNA]</scope>
    <source>
        <strain evidence="8">CCM 4481</strain>
    </source>
</reference>
<feature type="transmembrane region" description="Helical" evidence="6">
    <location>
        <begin position="125"/>
        <end position="150"/>
    </location>
</feature>
<keyword evidence="8" id="KW-1185">Reference proteome</keyword>
<evidence type="ECO:0000256" key="1">
    <source>
        <dbReference type="ARBA" id="ARBA00004651"/>
    </source>
</evidence>
<feature type="transmembrane region" description="Helical" evidence="6">
    <location>
        <begin position="52"/>
        <end position="70"/>
    </location>
</feature>
<evidence type="ECO:0000256" key="3">
    <source>
        <dbReference type="ARBA" id="ARBA00022692"/>
    </source>
</evidence>
<evidence type="ECO:0000256" key="5">
    <source>
        <dbReference type="ARBA" id="ARBA00023136"/>
    </source>
</evidence>
<evidence type="ECO:0000313" key="8">
    <source>
        <dbReference type="Proteomes" id="UP001595961"/>
    </source>
</evidence>
<evidence type="ECO:0000313" key="7">
    <source>
        <dbReference type="EMBL" id="MFC4528478.1"/>
    </source>
</evidence>
<gene>
    <name evidence="7" type="ORF">ACFO5W_17680</name>
</gene>
<comment type="caution">
    <text evidence="7">The sequence shown here is derived from an EMBL/GenBank/DDBJ whole genome shotgun (WGS) entry which is preliminary data.</text>
</comment>
<evidence type="ECO:0000256" key="2">
    <source>
        <dbReference type="ARBA" id="ARBA00022475"/>
    </source>
</evidence>